<dbReference type="AlphaFoldDB" id="A0A9D2SAJ7"/>
<feature type="modified residue" description="4-aspartylphosphate" evidence="4">
    <location>
        <position position="54"/>
    </location>
</feature>
<evidence type="ECO:0000313" key="6">
    <source>
        <dbReference type="EMBL" id="HJB80643.1"/>
    </source>
</evidence>
<dbReference type="SMART" id="SM00448">
    <property type="entry name" value="REC"/>
    <property type="match status" value="1"/>
</dbReference>
<organism evidence="6 7">
    <name type="scientific">Candidatus Flavonifractor intestinigallinarum</name>
    <dbReference type="NCBI Taxonomy" id="2838586"/>
    <lineage>
        <taxon>Bacteria</taxon>
        <taxon>Bacillati</taxon>
        <taxon>Bacillota</taxon>
        <taxon>Clostridia</taxon>
        <taxon>Eubacteriales</taxon>
        <taxon>Oscillospiraceae</taxon>
        <taxon>Flavonifractor</taxon>
    </lineage>
</organism>
<name>A0A9D2SAJ7_9FIRM</name>
<keyword evidence="2 4" id="KW-0597">Phosphoprotein</keyword>
<dbReference type="Proteomes" id="UP000823921">
    <property type="component" value="Unassembled WGS sequence"/>
</dbReference>
<dbReference type="InterPro" id="IPR011006">
    <property type="entry name" value="CheY-like_superfamily"/>
</dbReference>
<accession>A0A9D2SAJ7</accession>
<reference evidence="6" key="2">
    <citation type="submission" date="2021-04" db="EMBL/GenBank/DDBJ databases">
        <authorList>
            <person name="Gilroy R."/>
        </authorList>
    </citation>
    <scope>NUCLEOTIDE SEQUENCE</scope>
    <source>
        <strain evidence="6">CHK192-8294</strain>
    </source>
</reference>
<dbReference type="PANTHER" id="PTHR44591:SF3">
    <property type="entry name" value="RESPONSE REGULATORY DOMAIN-CONTAINING PROTEIN"/>
    <property type="match status" value="1"/>
</dbReference>
<evidence type="ECO:0000256" key="4">
    <source>
        <dbReference type="PROSITE-ProRule" id="PRU00169"/>
    </source>
</evidence>
<dbReference type="PANTHER" id="PTHR44591">
    <property type="entry name" value="STRESS RESPONSE REGULATOR PROTEIN 1"/>
    <property type="match status" value="1"/>
</dbReference>
<evidence type="ECO:0000256" key="1">
    <source>
        <dbReference type="ARBA" id="ARBA00018672"/>
    </source>
</evidence>
<proteinExistence type="predicted"/>
<evidence type="ECO:0000313" key="7">
    <source>
        <dbReference type="Proteomes" id="UP000823921"/>
    </source>
</evidence>
<dbReference type="EMBL" id="DWXO01000066">
    <property type="protein sequence ID" value="HJB80643.1"/>
    <property type="molecule type" value="Genomic_DNA"/>
</dbReference>
<dbReference type="Gene3D" id="3.40.50.2300">
    <property type="match status" value="1"/>
</dbReference>
<evidence type="ECO:0000259" key="5">
    <source>
        <dbReference type="PROSITE" id="PS50110"/>
    </source>
</evidence>
<evidence type="ECO:0000256" key="2">
    <source>
        <dbReference type="ARBA" id="ARBA00022553"/>
    </source>
</evidence>
<gene>
    <name evidence="6" type="ORF">H9712_06640</name>
</gene>
<feature type="domain" description="Response regulatory" evidence="5">
    <location>
        <begin position="4"/>
        <end position="119"/>
    </location>
</feature>
<dbReference type="InterPro" id="IPR050595">
    <property type="entry name" value="Bact_response_regulator"/>
</dbReference>
<dbReference type="SUPFAM" id="SSF52172">
    <property type="entry name" value="CheY-like"/>
    <property type="match status" value="1"/>
</dbReference>
<comment type="caution">
    <text evidence="6">The sequence shown here is derived from an EMBL/GenBank/DDBJ whole genome shotgun (WGS) entry which is preliminary data.</text>
</comment>
<evidence type="ECO:0000256" key="3">
    <source>
        <dbReference type="ARBA" id="ARBA00024867"/>
    </source>
</evidence>
<reference evidence="6" key="1">
    <citation type="journal article" date="2021" name="PeerJ">
        <title>Extensive microbial diversity within the chicken gut microbiome revealed by metagenomics and culture.</title>
        <authorList>
            <person name="Gilroy R."/>
            <person name="Ravi A."/>
            <person name="Getino M."/>
            <person name="Pursley I."/>
            <person name="Horton D.L."/>
            <person name="Alikhan N.F."/>
            <person name="Baker D."/>
            <person name="Gharbi K."/>
            <person name="Hall N."/>
            <person name="Watson M."/>
            <person name="Adriaenssens E.M."/>
            <person name="Foster-Nyarko E."/>
            <person name="Jarju S."/>
            <person name="Secka A."/>
            <person name="Antonio M."/>
            <person name="Oren A."/>
            <person name="Chaudhuri R.R."/>
            <person name="La Ragione R."/>
            <person name="Hildebrand F."/>
            <person name="Pallen M.J."/>
        </authorList>
    </citation>
    <scope>NUCLEOTIDE SEQUENCE</scope>
    <source>
        <strain evidence="6">CHK192-8294</strain>
    </source>
</reference>
<protein>
    <recommendedName>
        <fullName evidence="1">Stage 0 sporulation protein A homolog</fullName>
    </recommendedName>
</protein>
<comment type="function">
    <text evidence="3">May play the central regulatory role in sporulation. It may be an element of the effector pathway responsible for the activation of sporulation genes in response to nutritional stress. Spo0A may act in concert with spo0H (a sigma factor) to control the expression of some genes that are critical to the sporulation process.</text>
</comment>
<dbReference type="GO" id="GO:0000160">
    <property type="term" value="P:phosphorelay signal transduction system"/>
    <property type="evidence" value="ECO:0007669"/>
    <property type="project" value="InterPro"/>
</dbReference>
<sequence>MPKKIMIVDDSRIAQLQLQEIFSDTDYQVVACCQNGEEALETYKKVVPDLVTMDIVMPGMDGLDTARLLLQSYPDARVLMVSSLAYEDTIKEAERIGAKGFVYKPFDHDQLLQAIDNAFQK</sequence>
<dbReference type="PROSITE" id="PS50110">
    <property type="entry name" value="RESPONSE_REGULATORY"/>
    <property type="match status" value="1"/>
</dbReference>
<dbReference type="InterPro" id="IPR001789">
    <property type="entry name" value="Sig_transdc_resp-reg_receiver"/>
</dbReference>
<dbReference type="Pfam" id="PF00072">
    <property type="entry name" value="Response_reg"/>
    <property type="match status" value="1"/>
</dbReference>